<accession>A0A3B9H0W8</accession>
<dbReference type="Gene3D" id="1.10.10.10">
    <property type="entry name" value="Winged helix-like DNA-binding domain superfamily/Winged helix DNA-binding domain"/>
    <property type="match status" value="1"/>
</dbReference>
<dbReference type="GO" id="GO:0003677">
    <property type="term" value="F:DNA binding"/>
    <property type="evidence" value="ECO:0007669"/>
    <property type="project" value="InterPro"/>
</dbReference>
<dbReference type="Proteomes" id="UP000259610">
    <property type="component" value="Unassembled WGS sequence"/>
</dbReference>
<dbReference type="AlphaFoldDB" id="A0A3B9H0W8"/>
<evidence type="ECO:0000259" key="1">
    <source>
        <dbReference type="SMART" id="SM00421"/>
    </source>
</evidence>
<dbReference type="InterPro" id="IPR016032">
    <property type="entry name" value="Sig_transdc_resp-reg_C-effctor"/>
</dbReference>
<comment type="caution">
    <text evidence="2">The sequence shown here is derived from an EMBL/GenBank/DDBJ whole genome shotgun (WGS) entry which is preliminary data.</text>
</comment>
<dbReference type="Pfam" id="PF12697">
    <property type="entry name" value="Abhydrolase_6"/>
    <property type="match status" value="1"/>
</dbReference>
<sequence length="583" mass="63874">MSSDIVKPPPSDAAAEAPYIELLGVAYQVPLDNTAFESFLDTAHDFFAVNLQTGEINPSVLQSEAAQSELDTHTDRLLEIFDMAVALEKSQSASQDTYHAVLQIRPGSLQVSGNDAAGVLLKCDLPVPLEELPLDPDTRGLIHKTLNRAAEQDRIFLGNIGEDAESTCLGLIHRPADPDAALRISLSFVHWSENLLDRLGTALGLTDSETQVLAGYLSNKTPKQIADTRGRSTETIKAQSKSILRKTGCARIADLVQLSAGIAFMLHQIPGVSGDDLLTSWTTPREHMHTLQRAGRTVAYYRHGTGKHTLVFLHALIQGPFFQPEFLAHLAERDFTLLAPSRPSYGYTSPAETEAAFEETSLLDALAVIDQHTSGEVHVIAQQLGTSHGARLVNALGPRAASLILVNGGIPLSKEHYSGMDRRVRLAAMSARYAPSVLKLSNALGLRSFRRRGAKHFLIDRYSQSEADMRALARPGAMEAHALGVFHACEQDGSPFYLDELSKHSDWGQHLNDVRCPQYWLQPEKCRIARPDDVRAVTERLHDARFTIEPDAGSIMLHERPGRVAEFISGAVDDALSLRESSR</sequence>
<dbReference type="SUPFAM" id="SSF53474">
    <property type="entry name" value="alpha/beta-Hydrolases"/>
    <property type="match status" value="1"/>
</dbReference>
<gene>
    <name evidence="2" type="ORF">DCG58_14380</name>
</gene>
<name>A0A3B9H0W8_9PROT</name>
<dbReference type="GO" id="GO:0006355">
    <property type="term" value="P:regulation of DNA-templated transcription"/>
    <property type="evidence" value="ECO:0007669"/>
    <property type="project" value="InterPro"/>
</dbReference>
<dbReference type="InterPro" id="IPR029058">
    <property type="entry name" value="AB_hydrolase_fold"/>
</dbReference>
<evidence type="ECO:0000313" key="2">
    <source>
        <dbReference type="EMBL" id="HAE28347.1"/>
    </source>
</evidence>
<dbReference type="InterPro" id="IPR000073">
    <property type="entry name" value="AB_hydrolase_1"/>
</dbReference>
<feature type="domain" description="HTH luxR-type" evidence="1">
    <location>
        <begin position="202"/>
        <end position="259"/>
    </location>
</feature>
<protein>
    <recommendedName>
        <fullName evidence="1">HTH luxR-type domain-containing protein</fullName>
    </recommendedName>
</protein>
<dbReference type="SMART" id="SM00421">
    <property type="entry name" value="HTH_LUXR"/>
    <property type="match status" value="1"/>
</dbReference>
<proteinExistence type="predicted"/>
<dbReference type="Gene3D" id="3.40.50.1820">
    <property type="entry name" value="alpha/beta hydrolase"/>
    <property type="match status" value="1"/>
</dbReference>
<dbReference type="EMBL" id="DMAN01000320">
    <property type="protein sequence ID" value="HAE28347.1"/>
    <property type="molecule type" value="Genomic_DNA"/>
</dbReference>
<evidence type="ECO:0000313" key="3">
    <source>
        <dbReference type="Proteomes" id="UP000259610"/>
    </source>
</evidence>
<dbReference type="InterPro" id="IPR000792">
    <property type="entry name" value="Tscrpt_reg_LuxR_C"/>
</dbReference>
<organism evidence="2 3">
    <name type="scientific">Hyphomonas adhaerens</name>
    <dbReference type="NCBI Taxonomy" id="81029"/>
    <lineage>
        <taxon>Bacteria</taxon>
        <taxon>Pseudomonadati</taxon>
        <taxon>Pseudomonadota</taxon>
        <taxon>Alphaproteobacteria</taxon>
        <taxon>Hyphomonadales</taxon>
        <taxon>Hyphomonadaceae</taxon>
        <taxon>Hyphomonas</taxon>
    </lineage>
</organism>
<dbReference type="InterPro" id="IPR036388">
    <property type="entry name" value="WH-like_DNA-bd_sf"/>
</dbReference>
<dbReference type="SUPFAM" id="SSF46894">
    <property type="entry name" value="C-terminal effector domain of the bipartite response regulators"/>
    <property type="match status" value="1"/>
</dbReference>
<reference evidence="2 3" key="1">
    <citation type="journal article" date="2018" name="Nat. Biotechnol.">
        <title>A standardized bacterial taxonomy based on genome phylogeny substantially revises the tree of life.</title>
        <authorList>
            <person name="Parks D.H."/>
            <person name="Chuvochina M."/>
            <person name="Waite D.W."/>
            <person name="Rinke C."/>
            <person name="Skarshewski A."/>
            <person name="Chaumeil P.A."/>
            <person name="Hugenholtz P."/>
        </authorList>
    </citation>
    <scope>NUCLEOTIDE SEQUENCE [LARGE SCALE GENOMIC DNA]</scope>
    <source>
        <strain evidence="2">UBA8733</strain>
    </source>
</reference>